<dbReference type="EMBL" id="FOOY01000039">
    <property type="protein sequence ID" value="SFG99035.1"/>
    <property type="molecule type" value="Genomic_DNA"/>
</dbReference>
<dbReference type="AlphaFoldDB" id="A0A1I2WCJ9"/>
<keyword evidence="1" id="KW-0812">Transmembrane</keyword>
<protein>
    <recommendedName>
        <fullName evidence="4">DUF378 domain-containing protein</fullName>
    </recommendedName>
</protein>
<dbReference type="InterPro" id="IPR007211">
    <property type="entry name" value="DUF378"/>
</dbReference>
<sequence length="76" mass="8412">MSGLQKTCLVLLIIGGINWGLIGFFRFDLVATLFGGAGSALSRLVYGIVGLCSLYCLTILFRPSERLERERETQTR</sequence>
<reference evidence="3" key="1">
    <citation type="submission" date="2016-10" db="EMBL/GenBank/DDBJ databases">
        <authorList>
            <person name="Varghese N."/>
            <person name="Submissions S."/>
        </authorList>
    </citation>
    <scope>NUCLEOTIDE SEQUENCE [LARGE SCALE GENOMIC DNA]</scope>
    <source>
        <strain evidence="3">ATCC 700379</strain>
    </source>
</reference>
<feature type="transmembrane region" description="Helical" evidence="1">
    <location>
        <begin position="44"/>
        <end position="61"/>
    </location>
</feature>
<dbReference type="PANTHER" id="PTHR37304">
    <property type="entry name" value="MEMBRANE PROTEIN-RELATED"/>
    <property type="match status" value="1"/>
</dbReference>
<dbReference type="RefSeq" id="WP_093674810.1">
    <property type="nucleotide sequence ID" value="NZ_FOOY01000039.1"/>
</dbReference>
<dbReference type="PANTHER" id="PTHR37304:SF1">
    <property type="entry name" value="MEMBRANE PROTEIN"/>
    <property type="match status" value="1"/>
</dbReference>
<keyword evidence="1" id="KW-0472">Membrane</keyword>
<dbReference type="Pfam" id="PF04070">
    <property type="entry name" value="DUF378"/>
    <property type="match status" value="1"/>
</dbReference>
<evidence type="ECO:0000313" key="2">
    <source>
        <dbReference type="EMBL" id="SFG99035.1"/>
    </source>
</evidence>
<feature type="transmembrane region" description="Helical" evidence="1">
    <location>
        <begin position="7"/>
        <end position="24"/>
    </location>
</feature>
<evidence type="ECO:0000256" key="1">
    <source>
        <dbReference type="SAM" id="Phobius"/>
    </source>
</evidence>
<name>A0A1I2WCJ9_9BACL</name>
<evidence type="ECO:0008006" key="4">
    <source>
        <dbReference type="Google" id="ProtNLM"/>
    </source>
</evidence>
<accession>A0A1I2WCJ9</accession>
<dbReference type="OrthoDB" id="9812136at2"/>
<keyword evidence="1" id="KW-1133">Transmembrane helix</keyword>
<evidence type="ECO:0000313" key="3">
    <source>
        <dbReference type="Proteomes" id="UP000198752"/>
    </source>
</evidence>
<dbReference type="Proteomes" id="UP000198752">
    <property type="component" value="Unassembled WGS sequence"/>
</dbReference>
<keyword evidence="3" id="KW-1185">Reference proteome</keyword>
<gene>
    <name evidence="2" type="ORF">SAMN02982927_03503</name>
</gene>
<organism evidence="2 3">
    <name type="scientific">Sporolactobacillus nakayamae</name>
    <dbReference type="NCBI Taxonomy" id="269670"/>
    <lineage>
        <taxon>Bacteria</taxon>
        <taxon>Bacillati</taxon>
        <taxon>Bacillota</taxon>
        <taxon>Bacilli</taxon>
        <taxon>Bacillales</taxon>
        <taxon>Sporolactobacillaceae</taxon>
        <taxon>Sporolactobacillus</taxon>
    </lineage>
</organism>
<proteinExistence type="predicted"/>
<dbReference type="STRING" id="269670.SAMN02982927_03503"/>